<dbReference type="Proteomes" id="UP000035642">
    <property type="component" value="Unassembled WGS sequence"/>
</dbReference>
<reference evidence="2" key="2">
    <citation type="submission" date="2017-02" db="UniProtKB">
        <authorList>
            <consortium name="WormBaseParasite"/>
        </authorList>
    </citation>
    <scope>IDENTIFICATION</scope>
</reference>
<reference evidence="1" key="1">
    <citation type="submission" date="2012-09" db="EMBL/GenBank/DDBJ databases">
        <authorList>
            <person name="Martin A.A."/>
        </authorList>
    </citation>
    <scope>NUCLEOTIDE SEQUENCE</scope>
</reference>
<organism evidence="1 2">
    <name type="scientific">Angiostrongylus cantonensis</name>
    <name type="common">Rat lungworm</name>
    <dbReference type="NCBI Taxonomy" id="6313"/>
    <lineage>
        <taxon>Eukaryota</taxon>
        <taxon>Metazoa</taxon>
        <taxon>Ecdysozoa</taxon>
        <taxon>Nematoda</taxon>
        <taxon>Chromadorea</taxon>
        <taxon>Rhabditida</taxon>
        <taxon>Rhabditina</taxon>
        <taxon>Rhabditomorpha</taxon>
        <taxon>Strongyloidea</taxon>
        <taxon>Metastrongylidae</taxon>
        <taxon>Angiostrongylus</taxon>
    </lineage>
</organism>
<proteinExistence type="predicted"/>
<accession>A0A0K0CUF6</accession>
<dbReference type="AlphaFoldDB" id="A0A0K0CUF6"/>
<sequence>MRQISLDHCLQSPSGGKRLQIEIASSNPGRRPPDAALVAASAAAMIACGGVSDFCGVLTSLTRCHDADLSTRLLARCDDCYRRFKGTTVDIVVRFMRISSISDYKSLSIGYQ</sequence>
<protein>
    <submittedName>
        <fullName evidence="2">Auxin_canalis domain-containing protein</fullName>
    </submittedName>
</protein>
<evidence type="ECO:0000313" key="1">
    <source>
        <dbReference type="Proteomes" id="UP000035642"/>
    </source>
</evidence>
<name>A0A0K0CUF6_ANGCA</name>
<evidence type="ECO:0000313" key="2">
    <source>
        <dbReference type="WBParaSite" id="ACAC_0000084701-mRNA-1"/>
    </source>
</evidence>
<dbReference type="WBParaSite" id="ACAC_0000084701-mRNA-1">
    <property type="protein sequence ID" value="ACAC_0000084701-mRNA-1"/>
    <property type="gene ID" value="ACAC_0000084701"/>
</dbReference>
<keyword evidence="1" id="KW-1185">Reference proteome</keyword>